<dbReference type="OrthoDB" id="6262491at2759"/>
<keyword evidence="6" id="KW-1185">Reference proteome</keyword>
<evidence type="ECO:0000313" key="5">
    <source>
        <dbReference type="EMBL" id="KAH8108141.1"/>
    </source>
</evidence>
<proteinExistence type="predicted"/>
<gene>
    <name evidence="5" type="ORF">BXZ70DRAFT_1060756</name>
</gene>
<dbReference type="AlphaFoldDB" id="A0A8K0XWZ4"/>
<dbReference type="PROSITE" id="PS50294">
    <property type="entry name" value="WD_REPEATS_REGION"/>
    <property type="match status" value="2"/>
</dbReference>
<dbReference type="PRINTS" id="PR00320">
    <property type="entry name" value="GPROTEINBRPT"/>
</dbReference>
<name>A0A8K0XWZ4_9AGAR</name>
<organism evidence="5 6">
    <name type="scientific">Cristinia sonorae</name>
    <dbReference type="NCBI Taxonomy" id="1940300"/>
    <lineage>
        <taxon>Eukaryota</taxon>
        <taxon>Fungi</taxon>
        <taxon>Dikarya</taxon>
        <taxon>Basidiomycota</taxon>
        <taxon>Agaricomycotina</taxon>
        <taxon>Agaricomycetes</taxon>
        <taxon>Agaricomycetidae</taxon>
        <taxon>Agaricales</taxon>
        <taxon>Pleurotineae</taxon>
        <taxon>Stephanosporaceae</taxon>
        <taxon>Cristinia</taxon>
    </lineage>
</organism>
<dbReference type="Pfam" id="PF00400">
    <property type="entry name" value="WD40"/>
    <property type="match status" value="2"/>
</dbReference>
<evidence type="ECO:0000256" key="2">
    <source>
        <dbReference type="ARBA" id="ARBA00022737"/>
    </source>
</evidence>
<dbReference type="InterPro" id="IPR020472">
    <property type="entry name" value="WD40_PAC1"/>
</dbReference>
<dbReference type="Gene3D" id="2.130.10.10">
    <property type="entry name" value="YVTN repeat-like/Quinoprotein amine dehydrogenase"/>
    <property type="match status" value="2"/>
</dbReference>
<evidence type="ECO:0000256" key="3">
    <source>
        <dbReference type="PROSITE-ProRule" id="PRU00221"/>
    </source>
</evidence>
<dbReference type="GO" id="GO:0005634">
    <property type="term" value="C:nucleus"/>
    <property type="evidence" value="ECO:0007669"/>
    <property type="project" value="TreeGrafter"/>
</dbReference>
<dbReference type="SUPFAM" id="SSF50978">
    <property type="entry name" value="WD40 repeat-like"/>
    <property type="match status" value="1"/>
</dbReference>
<dbReference type="InterPro" id="IPR036322">
    <property type="entry name" value="WD40_repeat_dom_sf"/>
</dbReference>
<reference evidence="5" key="1">
    <citation type="journal article" date="2021" name="New Phytol.">
        <title>Evolutionary innovations through gain and loss of genes in the ectomycorrhizal Boletales.</title>
        <authorList>
            <person name="Wu G."/>
            <person name="Miyauchi S."/>
            <person name="Morin E."/>
            <person name="Kuo A."/>
            <person name="Drula E."/>
            <person name="Varga T."/>
            <person name="Kohler A."/>
            <person name="Feng B."/>
            <person name="Cao Y."/>
            <person name="Lipzen A."/>
            <person name="Daum C."/>
            <person name="Hundley H."/>
            <person name="Pangilinan J."/>
            <person name="Johnson J."/>
            <person name="Barry K."/>
            <person name="LaButti K."/>
            <person name="Ng V."/>
            <person name="Ahrendt S."/>
            <person name="Min B."/>
            <person name="Choi I.G."/>
            <person name="Park H."/>
            <person name="Plett J.M."/>
            <person name="Magnuson J."/>
            <person name="Spatafora J.W."/>
            <person name="Nagy L.G."/>
            <person name="Henrissat B."/>
            <person name="Grigoriev I.V."/>
            <person name="Yang Z.L."/>
            <person name="Xu J."/>
            <person name="Martin F.M."/>
        </authorList>
    </citation>
    <scope>NUCLEOTIDE SEQUENCE</scope>
    <source>
        <strain evidence="5">KKN 215</strain>
    </source>
</reference>
<evidence type="ECO:0000256" key="1">
    <source>
        <dbReference type="ARBA" id="ARBA00022574"/>
    </source>
</evidence>
<dbReference type="EMBL" id="JAEVFJ010000001">
    <property type="protein sequence ID" value="KAH8108141.1"/>
    <property type="molecule type" value="Genomic_DNA"/>
</dbReference>
<dbReference type="PANTHER" id="PTHR22847:SF637">
    <property type="entry name" value="WD REPEAT DOMAIN 5B"/>
    <property type="match status" value="1"/>
</dbReference>
<dbReference type="GO" id="GO:1990234">
    <property type="term" value="C:transferase complex"/>
    <property type="evidence" value="ECO:0007669"/>
    <property type="project" value="UniProtKB-ARBA"/>
</dbReference>
<protein>
    <submittedName>
        <fullName evidence="5">WD40 repeat-like protein</fullName>
    </submittedName>
</protein>
<evidence type="ECO:0000313" key="6">
    <source>
        <dbReference type="Proteomes" id="UP000813824"/>
    </source>
</evidence>
<evidence type="ECO:0000256" key="4">
    <source>
        <dbReference type="SAM" id="MobiDB-lite"/>
    </source>
</evidence>
<keyword evidence="1 3" id="KW-0853">WD repeat</keyword>
<sequence>MVTLADTDTLPTTRRMQSLADKDNFFRAEAELILDQQRKEKADRIKDLGSPIELAGIALAIQIRDQYAWIAENTSIIRKVDLETGKTVQRLRGHTAPATMLTFIENAEGEGKILITGSWDKSINIWDTETSRLISSTPAHSDFVKTLLVIPSCNLLISGSSDKIVRFWDLTSYESGKPLPSIGSISAHTRPVECLVARSTSEDSAILYTGDTMGIIKVWELTKETGNGAPRWKATLQDELQHHRTGVVEMIYGTGQLWTASFDETAQVVYHPPIPAKPGTKPPPPLTHPKAVKAILPLNVTPLAEPYLLTGSGDIIRAYDMSSPEEPDLLGETDAHWHDVTALRLWMRKTKTHDGKTLVEPWVISTSLDRTIRKWRLADLLKPPPPKPVEEKPPVENTSDAYKMSEEEERELAELMGNDD</sequence>
<dbReference type="InterPro" id="IPR001680">
    <property type="entry name" value="WD40_rpt"/>
</dbReference>
<feature type="compositionally biased region" description="Acidic residues" evidence="4">
    <location>
        <begin position="406"/>
        <end position="420"/>
    </location>
</feature>
<dbReference type="PROSITE" id="PS50082">
    <property type="entry name" value="WD_REPEATS_2"/>
    <property type="match status" value="2"/>
</dbReference>
<dbReference type="InterPro" id="IPR015943">
    <property type="entry name" value="WD40/YVTN_repeat-like_dom_sf"/>
</dbReference>
<dbReference type="SMART" id="SM00320">
    <property type="entry name" value="WD40"/>
    <property type="match status" value="4"/>
</dbReference>
<feature type="repeat" description="WD" evidence="3">
    <location>
        <begin position="137"/>
        <end position="172"/>
    </location>
</feature>
<feature type="region of interest" description="Disordered" evidence="4">
    <location>
        <begin position="380"/>
        <end position="420"/>
    </location>
</feature>
<dbReference type="Proteomes" id="UP000813824">
    <property type="component" value="Unassembled WGS sequence"/>
</dbReference>
<dbReference type="PANTHER" id="PTHR22847">
    <property type="entry name" value="WD40 REPEAT PROTEIN"/>
    <property type="match status" value="1"/>
</dbReference>
<dbReference type="InterPro" id="IPR019775">
    <property type="entry name" value="WD40_repeat_CS"/>
</dbReference>
<dbReference type="PROSITE" id="PS00678">
    <property type="entry name" value="WD_REPEATS_1"/>
    <property type="match status" value="2"/>
</dbReference>
<keyword evidence="2" id="KW-0677">Repeat</keyword>
<accession>A0A8K0XWZ4</accession>
<comment type="caution">
    <text evidence="5">The sequence shown here is derived from an EMBL/GenBank/DDBJ whole genome shotgun (WGS) entry which is preliminary data.</text>
</comment>
<feature type="repeat" description="WD" evidence="3">
    <location>
        <begin position="91"/>
        <end position="136"/>
    </location>
</feature>